<name>A0A6A4H374_9AGAR</name>
<accession>A0A6A4H374</accession>
<feature type="non-terminal residue" evidence="1">
    <location>
        <position position="69"/>
    </location>
</feature>
<sequence length="69" mass="8118">MVLRMQLAFYAFSSSSCQEFWDILLSFPFSSSSHHNLPKFCRVAFSGMTWKGQFWPMDRHLDYSAHGYT</sequence>
<evidence type="ECO:0000313" key="2">
    <source>
        <dbReference type="Proteomes" id="UP000799118"/>
    </source>
</evidence>
<keyword evidence="2" id="KW-1185">Reference proteome</keyword>
<dbReference type="PROSITE" id="PS51257">
    <property type="entry name" value="PROKAR_LIPOPROTEIN"/>
    <property type="match status" value="1"/>
</dbReference>
<organism evidence="1 2">
    <name type="scientific">Gymnopus androsaceus JB14</name>
    <dbReference type="NCBI Taxonomy" id="1447944"/>
    <lineage>
        <taxon>Eukaryota</taxon>
        <taxon>Fungi</taxon>
        <taxon>Dikarya</taxon>
        <taxon>Basidiomycota</taxon>
        <taxon>Agaricomycotina</taxon>
        <taxon>Agaricomycetes</taxon>
        <taxon>Agaricomycetidae</taxon>
        <taxon>Agaricales</taxon>
        <taxon>Marasmiineae</taxon>
        <taxon>Omphalotaceae</taxon>
        <taxon>Gymnopus</taxon>
    </lineage>
</organism>
<proteinExistence type="predicted"/>
<reference evidence="1" key="1">
    <citation type="journal article" date="2019" name="Environ. Microbiol.">
        <title>Fungal ecological strategies reflected in gene transcription - a case study of two litter decomposers.</title>
        <authorList>
            <person name="Barbi F."/>
            <person name="Kohler A."/>
            <person name="Barry K."/>
            <person name="Baskaran P."/>
            <person name="Daum C."/>
            <person name="Fauchery L."/>
            <person name="Ihrmark K."/>
            <person name="Kuo A."/>
            <person name="LaButti K."/>
            <person name="Lipzen A."/>
            <person name="Morin E."/>
            <person name="Grigoriev I.V."/>
            <person name="Henrissat B."/>
            <person name="Lindahl B."/>
            <person name="Martin F."/>
        </authorList>
    </citation>
    <scope>NUCLEOTIDE SEQUENCE</scope>
    <source>
        <strain evidence="1">JB14</strain>
    </source>
</reference>
<dbReference type="EMBL" id="ML769602">
    <property type="protein sequence ID" value="KAE9392206.1"/>
    <property type="molecule type" value="Genomic_DNA"/>
</dbReference>
<evidence type="ECO:0000313" key="1">
    <source>
        <dbReference type="EMBL" id="KAE9392206.1"/>
    </source>
</evidence>
<protein>
    <submittedName>
        <fullName evidence="1">Uncharacterized protein</fullName>
    </submittedName>
</protein>
<dbReference type="Proteomes" id="UP000799118">
    <property type="component" value="Unassembled WGS sequence"/>
</dbReference>
<gene>
    <name evidence="1" type="ORF">BT96DRAFT_924879</name>
</gene>
<dbReference type="AlphaFoldDB" id="A0A6A4H374"/>